<feature type="transmembrane region" description="Helical" evidence="2">
    <location>
        <begin position="267"/>
        <end position="286"/>
    </location>
</feature>
<evidence type="ECO:0000259" key="4">
    <source>
        <dbReference type="Pfam" id="PF13373"/>
    </source>
</evidence>
<dbReference type="InterPro" id="IPR025390">
    <property type="entry name" value="Dsc3_C"/>
</dbReference>
<feature type="domain" description="DSC E3 ubiquitin ligase complex subunit 3 C-terminal" evidence="4">
    <location>
        <begin position="185"/>
        <end position="314"/>
    </location>
</feature>
<keyword evidence="2" id="KW-0812">Transmembrane</keyword>
<feature type="transmembrane region" description="Helical" evidence="2">
    <location>
        <begin position="298"/>
        <end position="315"/>
    </location>
</feature>
<evidence type="ECO:0000259" key="3">
    <source>
        <dbReference type="Pfam" id="PF10302"/>
    </source>
</evidence>
<dbReference type="Pfam" id="PF10302">
    <property type="entry name" value="Dsc3_N"/>
    <property type="match status" value="1"/>
</dbReference>
<proteinExistence type="predicted"/>
<evidence type="ECO:0008006" key="7">
    <source>
        <dbReference type="Google" id="ProtNLM"/>
    </source>
</evidence>
<feature type="region of interest" description="Disordered" evidence="1">
    <location>
        <begin position="236"/>
        <end position="257"/>
    </location>
</feature>
<feature type="domain" description="DSC E3 ubiquitin ligase complex subunit 3 ubiquitin-like" evidence="3">
    <location>
        <begin position="15"/>
        <end position="130"/>
    </location>
</feature>
<gene>
    <name evidence="5" type="ORF">LTR16_002911</name>
</gene>
<dbReference type="EMBL" id="JAVRRA010024879">
    <property type="protein sequence ID" value="KAK5127253.1"/>
    <property type="molecule type" value="Genomic_DNA"/>
</dbReference>
<feature type="compositionally biased region" description="Polar residues" evidence="1">
    <location>
        <begin position="108"/>
        <end position="119"/>
    </location>
</feature>
<dbReference type="Gene3D" id="3.10.20.90">
    <property type="entry name" value="Phosphatidylinositol 3-kinase Catalytic Subunit, Chain A, domain 1"/>
    <property type="match status" value="1"/>
</dbReference>
<accession>A0ABR0KSV0</accession>
<evidence type="ECO:0000313" key="5">
    <source>
        <dbReference type="EMBL" id="KAK5127253.1"/>
    </source>
</evidence>
<dbReference type="Pfam" id="PF13373">
    <property type="entry name" value="Dsc3_C"/>
    <property type="match status" value="1"/>
</dbReference>
<feature type="region of interest" description="Disordered" evidence="1">
    <location>
        <begin position="92"/>
        <end position="119"/>
    </location>
</feature>
<dbReference type="PANTHER" id="PTHR28049">
    <property type="entry name" value="TRANSMEMBRANE PROTEIN YOR223W"/>
    <property type="match status" value="1"/>
</dbReference>
<protein>
    <recommendedName>
        <fullName evidence="7">Ubiquitin-like domain-containing protein</fullName>
    </recommendedName>
</protein>
<dbReference type="PANTHER" id="PTHR28049:SF1">
    <property type="entry name" value="DSC E3 UBIQUITIN LIGASE COMPLEX SUBUNIT 3"/>
    <property type="match status" value="1"/>
</dbReference>
<sequence length="317" mass="33054">MNGASSEQSFHDDLSLVIRFSEASLADLLLTIASPSTTTGLSLKRIIRTHLPVEQSSNRLRLIQAGRVLPDTAAISSVLKLPLASPPRAIPSTGFVSGKGREAVRDSPTPSGTQTPRSAAQTYIHCSLGDALTPTEIAAEAAAAEAAEAALSPKSPAADTDVQVGDAGDVAGSSDTQSTTAAPLGFDRLLTAGFTPADVAALRSQYLSILSHTHTPDTLPSGTALRALEDRWLDSSSVEGRSDGGATDSGDEGAGGFTAEDGGLEDMLWGNVMGFFWPVGAVCWLLREEGVWTKRRQIAVATGMIVNLTFGFLRMTS</sequence>
<reference evidence="5 6" key="1">
    <citation type="submission" date="2023-08" db="EMBL/GenBank/DDBJ databases">
        <title>Black Yeasts Isolated from many extreme environments.</title>
        <authorList>
            <person name="Coleine C."/>
            <person name="Stajich J.E."/>
            <person name="Selbmann L."/>
        </authorList>
    </citation>
    <scope>NUCLEOTIDE SEQUENCE [LARGE SCALE GENOMIC DNA]</scope>
    <source>
        <strain evidence="5 6">CCFEE 536</strain>
    </source>
</reference>
<dbReference type="Proteomes" id="UP001357485">
    <property type="component" value="Unassembled WGS sequence"/>
</dbReference>
<feature type="region of interest" description="Disordered" evidence="1">
    <location>
        <begin position="150"/>
        <end position="180"/>
    </location>
</feature>
<keyword evidence="2" id="KW-0472">Membrane</keyword>
<name>A0ABR0KSV0_9PEZI</name>
<keyword evidence="2" id="KW-1133">Transmembrane helix</keyword>
<organism evidence="5 6">
    <name type="scientific">Cryomyces antarcticus</name>
    <dbReference type="NCBI Taxonomy" id="329879"/>
    <lineage>
        <taxon>Eukaryota</taxon>
        <taxon>Fungi</taxon>
        <taxon>Dikarya</taxon>
        <taxon>Ascomycota</taxon>
        <taxon>Pezizomycotina</taxon>
        <taxon>Dothideomycetes</taxon>
        <taxon>Dothideomycetes incertae sedis</taxon>
        <taxon>Cryomyces</taxon>
    </lineage>
</organism>
<dbReference type="InterPro" id="IPR045226">
    <property type="entry name" value="Dsc3"/>
</dbReference>
<comment type="caution">
    <text evidence="5">The sequence shown here is derived from an EMBL/GenBank/DDBJ whole genome shotgun (WGS) entry which is preliminary data.</text>
</comment>
<evidence type="ECO:0000256" key="1">
    <source>
        <dbReference type="SAM" id="MobiDB-lite"/>
    </source>
</evidence>
<evidence type="ECO:0000256" key="2">
    <source>
        <dbReference type="SAM" id="Phobius"/>
    </source>
</evidence>
<keyword evidence="6" id="KW-1185">Reference proteome</keyword>
<evidence type="ECO:0000313" key="6">
    <source>
        <dbReference type="Proteomes" id="UP001357485"/>
    </source>
</evidence>
<dbReference type="InterPro" id="IPR019413">
    <property type="entry name" value="Dsc3_ub-like_dom"/>
</dbReference>